<dbReference type="PROSITE" id="PS51273">
    <property type="entry name" value="GATASE_TYPE_1"/>
    <property type="match status" value="1"/>
</dbReference>
<gene>
    <name evidence="2" type="ORF">IM811_014398</name>
</gene>
<reference evidence="2" key="1">
    <citation type="submission" date="2020-10" db="EMBL/GenBank/DDBJ databases">
        <title>High-Quality Genome Resource of Clonostachys rosea strain S41 by Oxford Nanopore Long-Read Sequencing.</title>
        <authorList>
            <person name="Wang H."/>
        </authorList>
    </citation>
    <scope>NUCLEOTIDE SEQUENCE</scope>
    <source>
        <strain evidence="2">S41</strain>
    </source>
</reference>
<dbReference type="EMBL" id="JADCTT010000005">
    <property type="protein sequence ID" value="KAF9752604.1"/>
    <property type="molecule type" value="Genomic_DNA"/>
</dbReference>
<name>A0A8H7TQ15_BIOOC</name>
<evidence type="ECO:0000313" key="3">
    <source>
        <dbReference type="Proteomes" id="UP000616885"/>
    </source>
</evidence>
<dbReference type="InterPro" id="IPR017926">
    <property type="entry name" value="GATASE"/>
</dbReference>
<proteinExistence type="predicted"/>
<dbReference type="CDD" id="cd01741">
    <property type="entry name" value="GATase1_1"/>
    <property type="match status" value="1"/>
</dbReference>
<dbReference type="AlphaFoldDB" id="A0A8H7TQ15"/>
<dbReference type="Proteomes" id="UP000616885">
    <property type="component" value="Unassembled WGS sequence"/>
</dbReference>
<accession>A0A8H7TQ15</accession>
<dbReference type="GO" id="GO:0005829">
    <property type="term" value="C:cytosol"/>
    <property type="evidence" value="ECO:0007669"/>
    <property type="project" value="TreeGrafter"/>
</dbReference>
<evidence type="ECO:0000259" key="1">
    <source>
        <dbReference type="Pfam" id="PF00117"/>
    </source>
</evidence>
<dbReference type="PANTHER" id="PTHR42695">
    <property type="entry name" value="GLUTAMINE AMIDOTRANSFERASE YLR126C-RELATED"/>
    <property type="match status" value="1"/>
</dbReference>
<comment type="caution">
    <text evidence="2">The sequence shown here is derived from an EMBL/GenBank/DDBJ whole genome shotgun (WGS) entry which is preliminary data.</text>
</comment>
<evidence type="ECO:0000313" key="2">
    <source>
        <dbReference type="EMBL" id="KAF9752604.1"/>
    </source>
</evidence>
<dbReference type="Gene3D" id="3.40.50.880">
    <property type="match status" value="1"/>
</dbReference>
<dbReference type="InterPro" id="IPR029062">
    <property type="entry name" value="Class_I_gatase-like"/>
</dbReference>
<feature type="domain" description="Glutamine amidotransferase" evidence="1">
    <location>
        <begin position="23"/>
        <end position="186"/>
    </location>
</feature>
<organism evidence="2 3">
    <name type="scientific">Bionectria ochroleuca</name>
    <name type="common">Gliocladium roseum</name>
    <dbReference type="NCBI Taxonomy" id="29856"/>
    <lineage>
        <taxon>Eukaryota</taxon>
        <taxon>Fungi</taxon>
        <taxon>Dikarya</taxon>
        <taxon>Ascomycota</taxon>
        <taxon>Pezizomycotina</taxon>
        <taxon>Sordariomycetes</taxon>
        <taxon>Hypocreomycetidae</taxon>
        <taxon>Hypocreales</taxon>
        <taxon>Bionectriaceae</taxon>
        <taxon>Clonostachys</taxon>
    </lineage>
</organism>
<dbReference type="Pfam" id="PF00117">
    <property type="entry name" value="GATase"/>
    <property type="match status" value="1"/>
</dbReference>
<dbReference type="SUPFAM" id="SSF52317">
    <property type="entry name" value="Class I glutamine amidotransferase-like"/>
    <property type="match status" value="1"/>
</dbReference>
<sequence>MKVLIVLNFATDKPWGQLSVESFSANIRRHAPDAETDVCRLASGENLPDYYQYDLIVLSGGTFNLISDVPLPWVEQALALIRQVAKDSNGTKLLGLCWGHQAIQFALGGELDVLNKSNIGVETINLTAEGQKFFDGLSSLEIHKYHKRVVSEPAPGFKLLGSNNEILLSESGNIMTFQGHPELSSEILQNLLDSDDGSYVGNSTISSITTPHDGLYIWGRLMKFITTT</sequence>
<dbReference type="PANTHER" id="PTHR42695:SF5">
    <property type="entry name" value="GLUTAMINE AMIDOTRANSFERASE YLR126C-RELATED"/>
    <property type="match status" value="1"/>
</dbReference>
<dbReference type="GO" id="GO:0005634">
    <property type="term" value="C:nucleus"/>
    <property type="evidence" value="ECO:0007669"/>
    <property type="project" value="TreeGrafter"/>
</dbReference>
<protein>
    <recommendedName>
        <fullName evidence="1">Glutamine amidotransferase domain-containing protein</fullName>
    </recommendedName>
</protein>
<dbReference type="InterPro" id="IPR044992">
    <property type="entry name" value="ChyE-like"/>
</dbReference>